<reference evidence="1 2" key="1">
    <citation type="submission" date="2020-10" db="EMBL/GenBank/DDBJ databases">
        <title>The Coptis chinensis genome and diversification of protoberbering-type alkaloids.</title>
        <authorList>
            <person name="Wang B."/>
            <person name="Shu S."/>
            <person name="Song C."/>
            <person name="Liu Y."/>
        </authorList>
    </citation>
    <scope>NUCLEOTIDE SEQUENCE [LARGE SCALE GENOMIC DNA]</scope>
    <source>
        <strain evidence="1">HL-2020</strain>
        <tissue evidence="1">Leaf</tissue>
    </source>
</reference>
<evidence type="ECO:0008006" key="3">
    <source>
        <dbReference type="Google" id="ProtNLM"/>
    </source>
</evidence>
<sequence>MWKEVNVPMADRLEFAALVLRKERLTLIGGKNGGEACIWELGVGDMWLLLERVPIELGKKFMGCRGSWCSTKCVGTDKAVYLYRNLGSKMLVWMEVKGNSRWEWFWVEGCCSIRGQQLPNFPIKGVLLHPGLAPLSIIQE</sequence>
<gene>
    <name evidence="1" type="ORF">IFM89_000458</name>
</gene>
<dbReference type="Proteomes" id="UP000631114">
    <property type="component" value="Unassembled WGS sequence"/>
</dbReference>
<evidence type="ECO:0000313" key="2">
    <source>
        <dbReference type="Proteomes" id="UP000631114"/>
    </source>
</evidence>
<accession>A0A835M6J0</accession>
<name>A0A835M6J0_9MAGN</name>
<dbReference type="OrthoDB" id="7956040at2759"/>
<keyword evidence="2" id="KW-1185">Reference proteome</keyword>
<dbReference type="EMBL" id="JADFTS010000003">
    <property type="protein sequence ID" value="KAF9612536.1"/>
    <property type="molecule type" value="Genomic_DNA"/>
</dbReference>
<comment type="caution">
    <text evidence="1">The sequence shown here is derived from an EMBL/GenBank/DDBJ whole genome shotgun (WGS) entry which is preliminary data.</text>
</comment>
<evidence type="ECO:0000313" key="1">
    <source>
        <dbReference type="EMBL" id="KAF9612536.1"/>
    </source>
</evidence>
<protein>
    <recommendedName>
        <fullName evidence="3">F-box/kelch-repeat protein</fullName>
    </recommendedName>
</protein>
<organism evidence="1 2">
    <name type="scientific">Coptis chinensis</name>
    <dbReference type="NCBI Taxonomy" id="261450"/>
    <lineage>
        <taxon>Eukaryota</taxon>
        <taxon>Viridiplantae</taxon>
        <taxon>Streptophyta</taxon>
        <taxon>Embryophyta</taxon>
        <taxon>Tracheophyta</taxon>
        <taxon>Spermatophyta</taxon>
        <taxon>Magnoliopsida</taxon>
        <taxon>Ranunculales</taxon>
        <taxon>Ranunculaceae</taxon>
        <taxon>Coptidoideae</taxon>
        <taxon>Coptis</taxon>
    </lineage>
</organism>
<proteinExistence type="predicted"/>
<dbReference type="AlphaFoldDB" id="A0A835M6J0"/>